<dbReference type="InterPro" id="IPR036846">
    <property type="entry name" value="GM2-AP_sf"/>
</dbReference>
<accession>A0AAD7G3L7</accession>
<dbReference type="AlphaFoldDB" id="A0AAD7G3L7"/>
<dbReference type="SUPFAM" id="SSF81296">
    <property type="entry name" value="E set domains"/>
    <property type="match status" value="1"/>
</dbReference>
<keyword evidence="7" id="KW-0445">Lipid transport</keyword>
<dbReference type="EMBL" id="JARKIE010000305">
    <property type="protein sequence ID" value="KAJ7655918.1"/>
    <property type="molecule type" value="Genomic_DNA"/>
</dbReference>
<dbReference type="InterPro" id="IPR003172">
    <property type="entry name" value="ML_dom"/>
</dbReference>
<reference evidence="10" key="1">
    <citation type="submission" date="2023-03" db="EMBL/GenBank/DDBJ databases">
        <title>Massive genome expansion in bonnet fungi (Mycena s.s.) driven by repeated elements and novel gene families across ecological guilds.</title>
        <authorList>
            <consortium name="Lawrence Berkeley National Laboratory"/>
            <person name="Harder C.B."/>
            <person name="Miyauchi S."/>
            <person name="Viragh M."/>
            <person name="Kuo A."/>
            <person name="Thoen E."/>
            <person name="Andreopoulos B."/>
            <person name="Lu D."/>
            <person name="Skrede I."/>
            <person name="Drula E."/>
            <person name="Henrissat B."/>
            <person name="Morin E."/>
            <person name="Kohler A."/>
            <person name="Barry K."/>
            <person name="LaButti K."/>
            <person name="Morin E."/>
            <person name="Salamov A."/>
            <person name="Lipzen A."/>
            <person name="Mereny Z."/>
            <person name="Hegedus B."/>
            <person name="Baldrian P."/>
            <person name="Stursova M."/>
            <person name="Weitz H."/>
            <person name="Taylor A."/>
            <person name="Grigoriev I.V."/>
            <person name="Nagy L.G."/>
            <person name="Martin F."/>
            <person name="Kauserud H."/>
        </authorList>
    </citation>
    <scope>NUCLEOTIDE SEQUENCE</scope>
    <source>
        <strain evidence="10">CBHHK067</strain>
    </source>
</reference>
<evidence type="ECO:0000256" key="3">
    <source>
        <dbReference type="ARBA" id="ARBA00011245"/>
    </source>
</evidence>
<sequence>MHLRATTLVLLASLASLSLALPGTSQFALSDPARSTDTWGWKDCGSDDDPVHIISIAVSPDPPKIGAPLTVSINAAVTETIDEGATADVLVKVGVIKLLQKTFDLCEEARNANATVSCPVTPGAYTIVQSVELPKEVPKLKYVINVQGFTQDEEPMVCVDLTVQFRPFFQVWD</sequence>
<dbReference type="Proteomes" id="UP001221757">
    <property type="component" value="Unassembled WGS sequence"/>
</dbReference>
<dbReference type="PANTHER" id="PTHR11306">
    <property type="entry name" value="NIEMANN PICK TYPE C2 PROTEIN NPC2-RELATED"/>
    <property type="match status" value="1"/>
</dbReference>
<name>A0AAD7G3L7_MYCRO</name>
<dbReference type="InterPro" id="IPR039670">
    <property type="entry name" value="NPC2-like"/>
</dbReference>
<evidence type="ECO:0000256" key="2">
    <source>
        <dbReference type="ARBA" id="ARBA00006370"/>
    </source>
</evidence>
<feature type="signal peptide" evidence="8">
    <location>
        <begin position="1"/>
        <end position="20"/>
    </location>
</feature>
<dbReference type="SMART" id="SM00737">
    <property type="entry name" value="ML"/>
    <property type="match status" value="1"/>
</dbReference>
<evidence type="ECO:0000256" key="1">
    <source>
        <dbReference type="ARBA" id="ARBA00002053"/>
    </source>
</evidence>
<feature type="chain" id="PRO_5042249028" description="Phosphatidylglycerol/phosphatidylinositol transfer protein" evidence="8">
    <location>
        <begin position="21"/>
        <end position="173"/>
    </location>
</feature>
<feature type="domain" description="MD-2-related lipid-recognition" evidence="9">
    <location>
        <begin position="41"/>
        <end position="163"/>
    </location>
</feature>
<dbReference type="GO" id="GO:0032934">
    <property type="term" value="F:sterol binding"/>
    <property type="evidence" value="ECO:0007669"/>
    <property type="project" value="InterPro"/>
</dbReference>
<organism evidence="10 11">
    <name type="scientific">Mycena rosella</name>
    <name type="common">Pink bonnet</name>
    <name type="synonym">Agaricus rosellus</name>
    <dbReference type="NCBI Taxonomy" id="1033263"/>
    <lineage>
        <taxon>Eukaryota</taxon>
        <taxon>Fungi</taxon>
        <taxon>Dikarya</taxon>
        <taxon>Basidiomycota</taxon>
        <taxon>Agaricomycotina</taxon>
        <taxon>Agaricomycetes</taxon>
        <taxon>Agaricomycetidae</taxon>
        <taxon>Agaricales</taxon>
        <taxon>Marasmiineae</taxon>
        <taxon>Mycenaceae</taxon>
        <taxon>Mycena</taxon>
    </lineage>
</organism>
<dbReference type="Gene3D" id="2.70.220.10">
    <property type="entry name" value="Ganglioside GM2 activator"/>
    <property type="match status" value="1"/>
</dbReference>
<comment type="subunit">
    <text evidence="3">Monomer.</text>
</comment>
<dbReference type="Pfam" id="PF02221">
    <property type="entry name" value="E1_DerP2_DerF2"/>
    <property type="match status" value="1"/>
</dbReference>
<dbReference type="InterPro" id="IPR014756">
    <property type="entry name" value="Ig_E-set"/>
</dbReference>
<evidence type="ECO:0000259" key="9">
    <source>
        <dbReference type="SMART" id="SM00737"/>
    </source>
</evidence>
<gene>
    <name evidence="10" type="ORF">B0H17DRAFT_1098721</name>
</gene>
<evidence type="ECO:0000256" key="7">
    <source>
        <dbReference type="ARBA" id="ARBA00023055"/>
    </source>
</evidence>
<protein>
    <recommendedName>
        <fullName evidence="4">Phosphatidylglycerol/phosphatidylinositol transfer protein</fullName>
    </recommendedName>
</protein>
<dbReference type="GO" id="GO:0032366">
    <property type="term" value="P:intracellular sterol transport"/>
    <property type="evidence" value="ECO:0007669"/>
    <property type="project" value="InterPro"/>
</dbReference>
<keyword evidence="5" id="KW-0813">Transport</keyword>
<evidence type="ECO:0000256" key="6">
    <source>
        <dbReference type="ARBA" id="ARBA00022729"/>
    </source>
</evidence>
<dbReference type="FunFam" id="2.70.220.10:FF:000004">
    <property type="entry name" value="Related to phosphatidylglycerol/phosphatidylinositol transfer protein"/>
    <property type="match status" value="1"/>
</dbReference>
<comment type="similarity">
    <text evidence="2">Belongs to the NPC2 family.</text>
</comment>
<dbReference type="CDD" id="cd00917">
    <property type="entry name" value="PG-PI_TP"/>
    <property type="match status" value="1"/>
</dbReference>
<keyword evidence="11" id="KW-1185">Reference proteome</keyword>
<evidence type="ECO:0000256" key="4">
    <source>
        <dbReference type="ARBA" id="ARBA00016056"/>
    </source>
</evidence>
<evidence type="ECO:0000256" key="8">
    <source>
        <dbReference type="SAM" id="SignalP"/>
    </source>
</evidence>
<evidence type="ECO:0000256" key="5">
    <source>
        <dbReference type="ARBA" id="ARBA00022448"/>
    </source>
</evidence>
<evidence type="ECO:0000313" key="11">
    <source>
        <dbReference type="Proteomes" id="UP001221757"/>
    </source>
</evidence>
<dbReference type="PANTHER" id="PTHR11306:SF0">
    <property type="entry name" value="PHOSPHATIDYLGLYCEROL_PHOSPHATIDYLINOSITOL TRANSFER PROTEIN"/>
    <property type="match status" value="1"/>
</dbReference>
<dbReference type="InterPro" id="IPR033917">
    <property type="entry name" value="ML_PG-PI_TP"/>
</dbReference>
<keyword evidence="6 8" id="KW-0732">Signal</keyword>
<evidence type="ECO:0000313" key="10">
    <source>
        <dbReference type="EMBL" id="KAJ7655918.1"/>
    </source>
</evidence>
<proteinExistence type="inferred from homology"/>
<comment type="caution">
    <text evidence="10">The sequence shown here is derived from an EMBL/GenBank/DDBJ whole genome shotgun (WGS) entry which is preliminary data.</text>
</comment>
<comment type="function">
    <text evidence="1">Catalyzes the intermembrane transfer of phosphatidylglycerol and phosphatidylinositol.</text>
</comment>